<name>A0AAV7SE93_PLEWA</name>
<evidence type="ECO:0000313" key="3">
    <source>
        <dbReference type="Proteomes" id="UP001066276"/>
    </source>
</evidence>
<comment type="caution">
    <text evidence="2">The sequence shown here is derived from an EMBL/GenBank/DDBJ whole genome shotgun (WGS) entry which is preliminary data.</text>
</comment>
<dbReference type="AlphaFoldDB" id="A0AAV7SE93"/>
<protein>
    <submittedName>
        <fullName evidence="2">Uncharacterized protein</fullName>
    </submittedName>
</protein>
<keyword evidence="1" id="KW-0472">Membrane</keyword>
<dbReference type="Proteomes" id="UP001066276">
    <property type="component" value="Chromosome 4_2"/>
</dbReference>
<keyword evidence="1" id="KW-1133">Transmembrane helix</keyword>
<reference evidence="2" key="1">
    <citation type="journal article" date="2022" name="bioRxiv">
        <title>Sequencing and chromosome-scale assembly of the giantPleurodeles waltlgenome.</title>
        <authorList>
            <person name="Brown T."/>
            <person name="Elewa A."/>
            <person name="Iarovenko S."/>
            <person name="Subramanian E."/>
            <person name="Araus A.J."/>
            <person name="Petzold A."/>
            <person name="Susuki M."/>
            <person name="Suzuki K.-i.T."/>
            <person name="Hayashi T."/>
            <person name="Toyoda A."/>
            <person name="Oliveira C."/>
            <person name="Osipova E."/>
            <person name="Leigh N.D."/>
            <person name="Simon A."/>
            <person name="Yun M.H."/>
        </authorList>
    </citation>
    <scope>NUCLEOTIDE SEQUENCE</scope>
    <source>
        <strain evidence="2">20211129_DDA</strain>
        <tissue evidence="2">Liver</tissue>
    </source>
</reference>
<gene>
    <name evidence="2" type="ORF">NDU88_003254</name>
</gene>
<evidence type="ECO:0000313" key="2">
    <source>
        <dbReference type="EMBL" id="KAJ1162789.1"/>
    </source>
</evidence>
<sequence>MGLVALWSSADRAPRQAKACLFPPAWRELGGSDRPSLPPNDGPAFCSWAQSHYAVALTGRLQRRGSGAEVTGRHFLPIPWACIFFVCPVALCISAYRAHPARRELGGSDRPSLPPITLLGCNFLKGPGPSRSDGAARK</sequence>
<organism evidence="2 3">
    <name type="scientific">Pleurodeles waltl</name>
    <name type="common">Iberian ribbed newt</name>
    <dbReference type="NCBI Taxonomy" id="8319"/>
    <lineage>
        <taxon>Eukaryota</taxon>
        <taxon>Metazoa</taxon>
        <taxon>Chordata</taxon>
        <taxon>Craniata</taxon>
        <taxon>Vertebrata</taxon>
        <taxon>Euteleostomi</taxon>
        <taxon>Amphibia</taxon>
        <taxon>Batrachia</taxon>
        <taxon>Caudata</taxon>
        <taxon>Salamandroidea</taxon>
        <taxon>Salamandridae</taxon>
        <taxon>Pleurodelinae</taxon>
        <taxon>Pleurodeles</taxon>
    </lineage>
</organism>
<accession>A0AAV7SE93</accession>
<feature type="transmembrane region" description="Helical" evidence="1">
    <location>
        <begin position="78"/>
        <end position="96"/>
    </location>
</feature>
<keyword evidence="1" id="KW-0812">Transmembrane</keyword>
<proteinExistence type="predicted"/>
<dbReference type="EMBL" id="JANPWB010000008">
    <property type="protein sequence ID" value="KAJ1162789.1"/>
    <property type="molecule type" value="Genomic_DNA"/>
</dbReference>
<keyword evidence="3" id="KW-1185">Reference proteome</keyword>
<evidence type="ECO:0000256" key="1">
    <source>
        <dbReference type="SAM" id="Phobius"/>
    </source>
</evidence>